<feature type="transmembrane region" description="Helical" evidence="7">
    <location>
        <begin position="87"/>
        <end position="111"/>
    </location>
</feature>
<evidence type="ECO:0000313" key="10">
    <source>
        <dbReference type="Proteomes" id="UP001169242"/>
    </source>
</evidence>
<dbReference type="CDD" id="cd06261">
    <property type="entry name" value="TM_PBP2"/>
    <property type="match status" value="1"/>
</dbReference>
<dbReference type="GO" id="GO:0055085">
    <property type="term" value="P:transmembrane transport"/>
    <property type="evidence" value="ECO:0007669"/>
    <property type="project" value="InterPro"/>
</dbReference>
<evidence type="ECO:0000256" key="5">
    <source>
        <dbReference type="ARBA" id="ARBA00022989"/>
    </source>
</evidence>
<dbReference type="EMBL" id="JAQIFT010000049">
    <property type="protein sequence ID" value="MDA3732668.1"/>
    <property type="molecule type" value="Genomic_DNA"/>
</dbReference>
<comment type="subcellular location">
    <subcellularLocation>
        <location evidence="1 7">Cell membrane</location>
        <topology evidence="1 7">Multi-pass membrane protein</topology>
    </subcellularLocation>
</comment>
<feature type="domain" description="ABC transmembrane type-1" evidence="8">
    <location>
        <begin position="88"/>
        <end position="282"/>
    </location>
</feature>
<feature type="transmembrane region" description="Helical" evidence="7">
    <location>
        <begin position="24"/>
        <end position="47"/>
    </location>
</feature>
<evidence type="ECO:0000259" key="8">
    <source>
        <dbReference type="PROSITE" id="PS50928"/>
    </source>
</evidence>
<feature type="transmembrane region" description="Helical" evidence="7">
    <location>
        <begin position="164"/>
        <end position="182"/>
    </location>
</feature>
<evidence type="ECO:0000256" key="6">
    <source>
        <dbReference type="ARBA" id="ARBA00023136"/>
    </source>
</evidence>
<dbReference type="InterPro" id="IPR035906">
    <property type="entry name" value="MetI-like_sf"/>
</dbReference>
<dbReference type="Pfam" id="PF00528">
    <property type="entry name" value="BPD_transp_1"/>
    <property type="match status" value="1"/>
</dbReference>
<evidence type="ECO:0000256" key="7">
    <source>
        <dbReference type="RuleBase" id="RU363032"/>
    </source>
</evidence>
<dbReference type="PROSITE" id="PS50928">
    <property type="entry name" value="ABC_TM1"/>
    <property type="match status" value="1"/>
</dbReference>
<keyword evidence="5 7" id="KW-1133">Transmembrane helix</keyword>
<comment type="similarity">
    <text evidence="7">Belongs to the binding-protein-dependent transport system permease family.</text>
</comment>
<gene>
    <name evidence="9" type="ORF">PBV87_14335</name>
</gene>
<dbReference type="PANTHER" id="PTHR43744">
    <property type="entry name" value="ABC TRANSPORTER PERMEASE PROTEIN MG189-RELATED-RELATED"/>
    <property type="match status" value="1"/>
</dbReference>
<feature type="transmembrane region" description="Helical" evidence="7">
    <location>
        <begin position="123"/>
        <end position="144"/>
    </location>
</feature>
<dbReference type="Gene3D" id="1.10.3720.10">
    <property type="entry name" value="MetI-like"/>
    <property type="match status" value="1"/>
</dbReference>
<keyword evidence="2 7" id="KW-0813">Transport</keyword>
<protein>
    <submittedName>
        <fullName evidence="9">Carbohydrate ABC transporter permease</fullName>
    </submittedName>
</protein>
<dbReference type="PANTHER" id="PTHR43744:SF6">
    <property type="entry name" value="ABC TRANSPORTER PERMEASE PROTEIN YESQ-RELATED"/>
    <property type="match status" value="1"/>
</dbReference>
<evidence type="ECO:0000256" key="1">
    <source>
        <dbReference type="ARBA" id="ARBA00004651"/>
    </source>
</evidence>
<evidence type="ECO:0000256" key="2">
    <source>
        <dbReference type="ARBA" id="ARBA00022448"/>
    </source>
</evidence>
<sequence>MSKLQHKQTGVIVFTDLKKPKIKMFYYILLGIMIVIALLCLIPPLWIMTSSVKDIKEFFQIPPTFIPKTFQPEKLVETWKKLSFMKYYVNTIFVAMGSVGFSIIFNGLAGYVLSRLKPKGSHILFQIMMWTMMLPASVGMIPLFKNIIDVPVLHINLTDSYWPLWLMAGANAFYVIIFKSFFDSIPKDYIEAARLDGCSDLGIFARIILPLSKPVMTVVTIFTINSVWSDFLWPYITLKDPNKYTVMVKIFTMNGQAGYPADMRMIAVTFAIIPPAILFIIFQKKIMSGFNLGGIKG</sequence>
<evidence type="ECO:0000256" key="3">
    <source>
        <dbReference type="ARBA" id="ARBA00022475"/>
    </source>
</evidence>
<keyword evidence="3" id="KW-1003">Cell membrane</keyword>
<keyword evidence="4 7" id="KW-0812">Transmembrane</keyword>
<dbReference type="GO" id="GO:0005886">
    <property type="term" value="C:plasma membrane"/>
    <property type="evidence" value="ECO:0007669"/>
    <property type="project" value="UniProtKB-SubCell"/>
</dbReference>
<keyword evidence="10" id="KW-1185">Reference proteome</keyword>
<feature type="transmembrane region" description="Helical" evidence="7">
    <location>
        <begin position="263"/>
        <end position="282"/>
    </location>
</feature>
<dbReference type="RefSeq" id="WP_271012710.1">
    <property type="nucleotide sequence ID" value="NZ_JAQIFT010000049.1"/>
</dbReference>
<dbReference type="AlphaFoldDB" id="A0AA42DPA7"/>
<keyword evidence="6 7" id="KW-0472">Membrane</keyword>
<name>A0AA42DPA7_9FIRM</name>
<comment type="caution">
    <text evidence="9">The sequence shown here is derived from an EMBL/GenBank/DDBJ whole genome shotgun (WGS) entry which is preliminary data.</text>
</comment>
<feature type="transmembrane region" description="Helical" evidence="7">
    <location>
        <begin position="203"/>
        <end position="224"/>
    </location>
</feature>
<organism evidence="9 10">
    <name type="scientific">Holtiella tumoricola</name>
    <dbReference type="NCBI Taxonomy" id="3018743"/>
    <lineage>
        <taxon>Bacteria</taxon>
        <taxon>Bacillati</taxon>
        <taxon>Bacillota</taxon>
        <taxon>Clostridia</taxon>
        <taxon>Lachnospirales</taxon>
        <taxon>Cellulosilyticaceae</taxon>
        <taxon>Holtiella</taxon>
    </lineage>
</organism>
<evidence type="ECO:0000313" key="9">
    <source>
        <dbReference type="EMBL" id="MDA3732668.1"/>
    </source>
</evidence>
<evidence type="ECO:0000256" key="4">
    <source>
        <dbReference type="ARBA" id="ARBA00022692"/>
    </source>
</evidence>
<dbReference type="SUPFAM" id="SSF161098">
    <property type="entry name" value="MetI-like"/>
    <property type="match status" value="1"/>
</dbReference>
<proteinExistence type="inferred from homology"/>
<reference evidence="9" key="1">
    <citation type="journal article" date="2023" name="Int. J. Syst. Evol. Microbiol.">
        <title>&lt;i&gt;Holtiella tumoricola&lt;/i&gt; gen. nov. sp. nov., isolated from a human clinical sample.</title>
        <authorList>
            <person name="Allen-Vercoe E."/>
            <person name="Daigneault M.C."/>
            <person name="Vancuren S.J."/>
            <person name="Cochrane K."/>
            <person name="O'Neal L.L."/>
            <person name="Sankaranarayanan K."/>
            <person name="Lawson P.A."/>
        </authorList>
    </citation>
    <scope>NUCLEOTIDE SEQUENCE</scope>
    <source>
        <strain evidence="9">CC70A</strain>
    </source>
</reference>
<dbReference type="InterPro" id="IPR000515">
    <property type="entry name" value="MetI-like"/>
</dbReference>
<accession>A0AA42DPA7</accession>
<dbReference type="Proteomes" id="UP001169242">
    <property type="component" value="Unassembled WGS sequence"/>
</dbReference>